<reference evidence="2 3" key="1">
    <citation type="submission" date="2024-05" db="EMBL/GenBank/DDBJ databases">
        <title>Genome sequencing and assembly of Indian major carp, Cirrhinus mrigala (Hamilton, 1822).</title>
        <authorList>
            <person name="Mohindra V."/>
            <person name="Chowdhury L.M."/>
            <person name="Lal K."/>
            <person name="Jena J.K."/>
        </authorList>
    </citation>
    <scope>NUCLEOTIDE SEQUENCE [LARGE SCALE GENOMIC DNA]</scope>
    <source>
        <strain evidence="2">CM1030</strain>
        <tissue evidence="2">Blood</tissue>
    </source>
</reference>
<feature type="compositionally biased region" description="Basic and acidic residues" evidence="1">
    <location>
        <begin position="10"/>
        <end position="28"/>
    </location>
</feature>
<proteinExistence type="predicted"/>
<organism evidence="2 3">
    <name type="scientific">Cirrhinus mrigala</name>
    <name type="common">Mrigala</name>
    <dbReference type="NCBI Taxonomy" id="683832"/>
    <lineage>
        <taxon>Eukaryota</taxon>
        <taxon>Metazoa</taxon>
        <taxon>Chordata</taxon>
        <taxon>Craniata</taxon>
        <taxon>Vertebrata</taxon>
        <taxon>Euteleostomi</taxon>
        <taxon>Actinopterygii</taxon>
        <taxon>Neopterygii</taxon>
        <taxon>Teleostei</taxon>
        <taxon>Ostariophysi</taxon>
        <taxon>Cypriniformes</taxon>
        <taxon>Cyprinidae</taxon>
        <taxon>Labeoninae</taxon>
        <taxon>Labeonini</taxon>
        <taxon>Cirrhinus</taxon>
    </lineage>
</organism>
<sequence>PMQAVLQSLERQHEEEKRTALERQRVMYEQELQQLRKQLTPDRQSMQIPQSQPLQPHQGGMSSSPSAQHRLRQWSEEREVVLTRSLRKLREQIVRANLLVQEASFIAEELDKRTEYRVTLQIPAANLNANRK</sequence>
<dbReference type="Proteomes" id="UP001529510">
    <property type="component" value="Unassembled WGS sequence"/>
</dbReference>
<evidence type="ECO:0000313" key="3">
    <source>
        <dbReference type="Proteomes" id="UP001529510"/>
    </source>
</evidence>
<evidence type="ECO:0000313" key="2">
    <source>
        <dbReference type="EMBL" id="KAL0169174.1"/>
    </source>
</evidence>
<dbReference type="AlphaFoldDB" id="A0ABD0P500"/>
<evidence type="ECO:0000256" key="1">
    <source>
        <dbReference type="SAM" id="MobiDB-lite"/>
    </source>
</evidence>
<name>A0ABD0P500_CIRMR</name>
<feature type="region of interest" description="Disordered" evidence="1">
    <location>
        <begin position="1"/>
        <end position="73"/>
    </location>
</feature>
<protein>
    <submittedName>
        <fullName evidence="2">Uncharacterized protein</fullName>
    </submittedName>
</protein>
<feature type="non-terminal residue" evidence="2">
    <location>
        <position position="132"/>
    </location>
</feature>
<keyword evidence="3" id="KW-1185">Reference proteome</keyword>
<feature type="non-terminal residue" evidence="2">
    <location>
        <position position="1"/>
    </location>
</feature>
<accession>A0ABD0P500</accession>
<comment type="caution">
    <text evidence="2">The sequence shown here is derived from an EMBL/GenBank/DDBJ whole genome shotgun (WGS) entry which is preliminary data.</text>
</comment>
<feature type="compositionally biased region" description="Polar residues" evidence="1">
    <location>
        <begin position="31"/>
        <end position="67"/>
    </location>
</feature>
<dbReference type="EMBL" id="JAMKFB020000017">
    <property type="protein sequence ID" value="KAL0169174.1"/>
    <property type="molecule type" value="Genomic_DNA"/>
</dbReference>
<gene>
    <name evidence="2" type="ORF">M9458_033770</name>
</gene>